<dbReference type="OrthoDB" id="103819at2759"/>
<dbReference type="EMBL" id="LFZO01000008">
    <property type="protein sequence ID" value="KXT18373.1"/>
    <property type="molecule type" value="Genomic_DNA"/>
</dbReference>
<protein>
    <submittedName>
        <fullName evidence="1">Uncharacterized protein</fullName>
    </submittedName>
</protein>
<dbReference type="AlphaFoldDB" id="A0A139IUI2"/>
<sequence length="213" mass="24260">MRWAGPARTRTTPFIAQWQGGQYAVASDASLGQSAGQASTDTTKILIVFHSIPPASSSNFDTAKLAWRGHEVEDEGIRALIDVDRNLADFVQRVRVRAEMPIGTDERPGRHAWHLRKTLELILKAYPFFPVAGKDPSAEYTNRSYMQIRVHHGRLVMHTPSRNSREEDLPSVVDPPRLLDIKMFMLYRIGPSLDDDKTQEVQWYRAAQIHDRQ</sequence>
<dbReference type="Proteomes" id="UP000073492">
    <property type="component" value="Unassembled WGS sequence"/>
</dbReference>
<accession>A0A139IUI2</accession>
<keyword evidence="2" id="KW-1185">Reference proteome</keyword>
<evidence type="ECO:0000313" key="2">
    <source>
        <dbReference type="Proteomes" id="UP000073492"/>
    </source>
</evidence>
<name>A0A139IUI2_9PEZI</name>
<evidence type="ECO:0000313" key="1">
    <source>
        <dbReference type="EMBL" id="KXT18373.1"/>
    </source>
</evidence>
<proteinExistence type="predicted"/>
<reference evidence="1 2" key="1">
    <citation type="submission" date="2015-07" db="EMBL/GenBank/DDBJ databases">
        <title>Comparative genomics of the Sigatoka disease complex on banana suggests a link between parallel evolutionary changes in Pseudocercospora fijiensis and Pseudocercospora eumusae and increased virulence on the banana host.</title>
        <authorList>
            <person name="Chang T.-C."/>
            <person name="Salvucci A."/>
            <person name="Crous P.W."/>
            <person name="Stergiopoulos I."/>
        </authorList>
    </citation>
    <scope>NUCLEOTIDE SEQUENCE [LARGE SCALE GENOMIC DNA]</scope>
    <source>
        <strain evidence="1 2">CBS 116634</strain>
    </source>
</reference>
<organism evidence="1 2">
    <name type="scientific">Pseudocercospora musae</name>
    <dbReference type="NCBI Taxonomy" id="113226"/>
    <lineage>
        <taxon>Eukaryota</taxon>
        <taxon>Fungi</taxon>
        <taxon>Dikarya</taxon>
        <taxon>Ascomycota</taxon>
        <taxon>Pezizomycotina</taxon>
        <taxon>Dothideomycetes</taxon>
        <taxon>Dothideomycetidae</taxon>
        <taxon>Mycosphaerellales</taxon>
        <taxon>Mycosphaerellaceae</taxon>
        <taxon>Pseudocercospora</taxon>
    </lineage>
</organism>
<comment type="caution">
    <text evidence="1">The sequence shown here is derived from an EMBL/GenBank/DDBJ whole genome shotgun (WGS) entry which is preliminary data.</text>
</comment>
<gene>
    <name evidence="1" type="ORF">AC579_946</name>
</gene>